<evidence type="ECO:0000256" key="4">
    <source>
        <dbReference type="ARBA" id="ARBA00022807"/>
    </source>
</evidence>
<keyword evidence="7" id="KW-1185">Reference proteome</keyword>
<protein>
    <recommendedName>
        <fullName evidence="5">NlpC/P60 domain-containing protein</fullName>
    </recommendedName>
</protein>
<dbReference type="PROSITE" id="PS51935">
    <property type="entry name" value="NLPC_P60"/>
    <property type="match status" value="1"/>
</dbReference>
<keyword evidence="3" id="KW-0378">Hydrolase</keyword>
<keyword evidence="4" id="KW-0788">Thiol protease</keyword>
<keyword evidence="2" id="KW-0645">Protease</keyword>
<organism evidence="6 7">
    <name type="scientific">Spectribacter hydrogenoxidans</name>
    <dbReference type="NCBI Taxonomy" id="3075608"/>
    <lineage>
        <taxon>Bacteria</taxon>
        <taxon>Pseudomonadati</taxon>
        <taxon>Pseudomonadota</taxon>
        <taxon>Gammaproteobacteria</taxon>
        <taxon>Salinisphaerales</taxon>
        <taxon>Salinisphaeraceae</taxon>
        <taxon>Spectribacter</taxon>
    </lineage>
</organism>
<evidence type="ECO:0000256" key="3">
    <source>
        <dbReference type="ARBA" id="ARBA00022801"/>
    </source>
</evidence>
<dbReference type="Gene3D" id="3.90.1720.10">
    <property type="entry name" value="endopeptidase domain like (from Nostoc punctiforme)"/>
    <property type="match status" value="1"/>
</dbReference>
<proteinExistence type="inferred from homology"/>
<evidence type="ECO:0000259" key="5">
    <source>
        <dbReference type="PROSITE" id="PS51935"/>
    </source>
</evidence>
<dbReference type="InterPro" id="IPR000064">
    <property type="entry name" value="NLP_P60_dom"/>
</dbReference>
<dbReference type="RefSeq" id="WP_311652963.1">
    <property type="nucleotide sequence ID" value="NZ_JAVRIB010000008.1"/>
</dbReference>
<comment type="caution">
    <text evidence="6">The sequence shown here is derived from an EMBL/GenBank/DDBJ whole genome shotgun (WGS) entry which is preliminary data.</text>
</comment>
<evidence type="ECO:0000256" key="1">
    <source>
        <dbReference type="ARBA" id="ARBA00007074"/>
    </source>
</evidence>
<evidence type="ECO:0000313" key="6">
    <source>
        <dbReference type="EMBL" id="MDT0635106.1"/>
    </source>
</evidence>
<name>A0ABU3C158_9GAMM</name>
<evidence type="ECO:0000256" key="2">
    <source>
        <dbReference type="ARBA" id="ARBA00022670"/>
    </source>
</evidence>
<comment type="similarity">
    <text evidence="1">Belongs to the peptidase C40 family.</text>
</comment>
<evidence type="ECO:0000313" key="7">
    <source>
        <dbReference type="Proteomes" id="UP001251857"/>
    </source>
</evidence>
<dbReference type="SUPFAM" id="SSF54001">
    <property type="entry name" value="Cysteine proteinases"/>
    <property type="match status" value="1"/>
</dbReference>
<sequence>MTTPTRPSADAIVTAALAWEGTPYRHLGRTRRAIDCAGLIILVGREVGAFAPDFDVRNYPRDPSGRLRMVMLSSGMLPVRTLGHSEDCRRDELLPGEVLVMRGNGSAILDSHLAIWTGRHVVHASAPFKRCVRHGLLKPWSTYVSAVYRYPGVTYG</sequence>
<reference evidence="6 7" key="1">
    <citation type="submission" date="2023-09" db="EMBL/GenBank/DDBJ databases">
        <authorList>
            <person name="Rey-Velasco X."/>
        </authorList>
    </citation>
    <scope>NUCLEOTIDE SEQUENCE [LARGE SCALE GENOMIC DNA]</scope>
    <source>
        <strain evidence="6 7">W335</strain>
    </source>
</reference>
<accession>A0ABU3C158</accession>
<feature type="domain" description="NlpC/P60" evidence="5">
    <location>
        <begin position="6"/>
        <end position="151"/>
    </location>
</feature>
<dbReference type="EMBL" id="JAVRIB010000008">
    <property type="protein sequence ID" value="MDT0635106.1"/>
    <property type="molecule type" value="Genomic_DNA"/>
</dbReference>
<gene>
    <name evidence="6" type="ORF">RM532_09050</name>
</gene>
<dbReference type="Proteomes" id="UP001251857">
    <property type="component" value="Unassembled WGS sequence"/>
</dbReference>
<dbReference type="InterPro" id="IPR038765">
    <property type="entry name" value="Papain-like_cys_pep_sf"/>
</dbReference>